<dbReference type="EMBL" id="LAZR01002588">
    <property type="protein sequence ID" value="KKN28106.1"/>
    <property type="molecule type" value="Genomic_DNA"/>
</dbReference>
<proteinExistence type="predicted"/>
<evidence type="ECO:0000256" key="1">
    <source>
        <dbReference type="SAM" id="MobiDB-lite"/>
    </source>
</evidence>
<reference evidence="2" key="1">
    <citation type="journal article" date="2015" name="Nature">
        <title>Complex archaea that bridge the gap between prokaryotes and eukaryotes.</title>
        <authorList>
            <person name="Spang A."/>
            <person name="Saw J.H."/>
            <person name="Jorgensen S.L."/>
            <person name="Zaremba-Niedzwiedzka K."/>
            <person name="Martijn J."/>
            <person name="Lind A.E."/>
            <person name="van Eijk R."/>
            <person name="Schleper C."/>
            <person name="Guy L."/>
            <person name="Ettema T.J."/>
        </authorList>
    </citation>
    <scope>NUCLEOTIDE SEQUENCE</scope>
</reference>
<gene>
    <name evidence="2" type="ORF">LCGC14_0857740</name>
</gene>
<dbReference type="AlphaFoldDB" id="A0A0F9RSX7"/>
<accession>A0A0F9RSX7</accession>
<sequence>MNRSKPAANSLPFHSKKCNNFEFITFWSKKVNELVKKINDTTSHAHATHHDLLVKFVNNEYLGGTGELDNKKRVKGSKHDDLTTSSDVIEFKFRSNRLESLSAVLKNRETIFKRNDYIFFSYFLERGCKDKTKILKTQNCLYYLIVVIFSRENGPLNLKELLNEVSKEEIKFTKEVALKSGVDLDDEELYAVGNMIKIRELKRELEEKDKKLEENDKKLEEKDKKLEEKNKKLEEKDKEIERLKAQLKTK</sequence>
<organism evidence="2">
    <name type="scientific">marine sediment metagenome</name>
    <dbReference type="NCBI Taxonomy" id="412755"/>
    <lineage>
        <taxon>unclassified sequences</taxon>
        <taxon>metagenomes</taxon>
        <taxon>ecological metagenomes</taxon>
    </lineage>
</organism>
<feature type="region of interest" description="Disordered" evidence="1">
    <location>
        <begin position="212"/>
        <end position="231"/>
    </location>
</feature>
<name>A0A0F9RSX7_9ZZZZ</name>
<evidence type="ECO:0000313" key="2">
    <source>
        <dbReference type="EMBL" id="KKN28106.1"/>
    </source>
</evidence>
<protein>
    <submittedName>
        <fullName evidence="2">Uncharacterized protein</fullName>
    </submittedName>
</protein>
<comment type="caution">
    <text evidence="2">The sequence shown here is derived from an EMBL/GenBank/DDBJ whole genome shotgun (WGS) entry which is preliminary data.</text>
</comment>